<dbReference type="Proteomes" id="UP000075324">
    <property type="component" value="Unassembled WGS sequence"/>
</dbReference>
<proteinExistence type="predicted"/>
<evidence type="ECO:0000256" key="1">
    <source>
        <dbReference type="SAM" id="MobiDB-lite"/>
    </source>
</evidence>
<dbReference type="EMBL" id="LQYW01000007">
    <property type="protein sequence ID" value="KYD32750.1"/>
    <property type="molecule type" value="Genomic_DNA"/>
</dbReference>
<sequence>MAKFSPLNQEVDARHGDAQTVPSKESLGIRAIILGFAEQHHAISLKRRFSA</sequence>
<name>A0A150N7S2_9BACL</name>
<gene>
    <name evidence="2" type="ORF">B4110_3580</name>
</gene>
<evidence type="ECO:0000313" key="3">
    <source>
        <dbReference type="Proteomes" id="UP000075324"/>
    </source>
</evidence>
<accession>A0A150N7S2</accession>
<organism evidence="2 3">
    <name type="scientific">Parageobacillus toebii</name>
    <dbReference type="NCBI Taxonomy" id="153151"/>
    <lineage>
        <taxon>Bacteria</taxon>
        <taxon>Bacillati</taxon>
        <taxon>Bacillota</taxon>
        <taxon>Bacilli</taxon>
        <taxon>Bacillales</taxon>
        <taxon>Anoxybacillaceae</taxon>
        <taxon>Parageobacillus</taxon>
    </lineage>
</organism>
<evidence type="ECO:0000313" key="2">
    <source>
        <dbReference type="EMBL" id="KYD32750.1"/>
    </source>
</evidence>
<dbReference type="AlphaFoldDB" id="A0A150N7S2"/>
<feature type="region of interest" description="Disordered" evidence="1">
    <location>
        <begin position="1"/>
        <end position="21"/>
    </location>
</feature>
<comment type="caution">
    <text evidence="2">The sequence shown here is derived from an EMBL/GenBank/DDBJ whole genome shotgun (WGS) entry which is preliminary data.</text>
</comment>
<reference evidence="2 3" key="1">
    <citation type="submission" date="2016-01" db="EMBL/GenBank/DDBJ databases">
        <title>Draft Genome Sequences of Seven Thermophilic Sporeformers Isolated from Foods.</title>
        <authorList>
            <person name="Berendsen E.M."/>
            <person name="Wells-Bennik M.H."/>
            <person name="Krawcyk A.O."/>
            <person name="De Jong A."/>
            <person name="Holsappel S."/>
            <person name="Eijlander R.T."/>
            <person name="Kuipers O.P."/>
        </authorList>
    </citation>
    <scope>NUCLEOTIDE SEQUENCE [LARGE SCALE GENOMIC DNA]</scope>
    <source>
        <strain evidence="2 3">B4110</strain>
    </source>
</reference>
<protein>
    <submittedName>
        <fullName evidence="2">Uncharacterized protein</fullName>
    </submittedName>
</protein>